<dbReference type="Proteomes" id="UP001163046">
    <property type="component" value="Unassembled WGS sequence"/>
</dbReference>
<feature type="domain" description="Protein kinase" evidence="6">
    <location>
        <begin position="283"/>
        <end position="522"/>
    </location>
</feature>
<dbReference type="GO" id="GO:0097527">
    <property type="term" value="P:necroptotic signaling pathway"/>
    <property type="evidence" value="ECO:0007669"/>
    <property type="project" value="TreeGrafter"/>
</dbReference>
<dbReference type="PROSITE" id="PS00107">
    <property type="entry name" value="PROTEIN_KINASE_ATP"/>
    <property type="match status" value="1"/>
</dbReference>
<dbReference type="InterPro" id="IPR008266">
    <property type="entry name" value="Tyr_kinase_AS"/>
</dbReference>
<dbReference type="InterPro" id="IPR011009">
    <property type="entry name" value="Kinase-like_dom_sf"/>
</dbReference>
<dbReference type="PROSITE" id="PS50011">
    <property type="entry name" value="PROTEIN_KINASE_DOM"/>
    <property type="match status" value="1"/>
</dbReference>
<feature type="region of interest" description="Disordered" evidence="5">
    <location>
        <begin position="1"/>
        <end position="60"/>
    </location>
</feature>
<gene>
    <name evidence="7" type="ORF">OS493_036678</name>
</gene>
<dbReference type="SUPFAM" id="SSF56112">
    <property type="entry name" value="Protein kinase-like (PK-like)"/>
    <property type="match status" value="1"/>
</dbReference>
<dbReference type="InterPro" id="IPR000719">
    <property type="entry name" value="Prot_kinase_dom"/>
</dbReference>
<dbReference type="AlphaFoldDB" id="A0A9X0CE29"/>
<feature type="compositionally biased region" description="Basic and acidic residues" evidence="5">
    <location>
        <begin position="1"/>
        <end position="19"/>
    </location>
</feature>
<dbReference type="Gene3D" id="1.10.510.10">
    <property type="entry name" value="Transferase(Phosphotransferase) domain 1"/>
    <property type="match status" value="1"/>
</dbReference>
<reference evidence="7" key="1">
    <citation type="submission" date="2023-01" db="EMBL/GenBank/DDBJ databases">
        <title>Genome assembly of the deep-sea coral Lophelia pertusa.</title>
        <authorList>
            <person name="Herrera S."/>
            <person name="Cordes E."/>
        </authorList>
    </citation>
    <scope>NUCLEOTIDE SEQUENCE</scope>
    <source>
        <strain evidence="7">USNM1676648</strain>
        <tissue evidence="7">Polyp</tissue>
    </source>
</reference>
<evidence type="ECO:0000256" key="2">
    <source>
        <dbReference type="ARBA" id="ARBA00022840"/>
    </source>
</evidence>
<name>A0A9X0CE29_9CNID</name>
<sequence>MPRGWRGESHRPDTADSQRGRSKLPHLWRRTSCDRESNSPSVSSPDNYLEPKRINETTESVDLTNIPTLLNEKLDVPSNTTITLDSSSSNTGTTSSPVNLQPETKPTLHSLDGVLNYSSLVSDGSSNISSKAASNSSAAKPLSLLPFLAGMPSNTGMVGTTVALTSTPQWMQFLSKQDAGGKYQDMSSAVKQEILKHELERANWEKERSDLIRRQESLEEELDQVKQAKEEAEQRETSLEREIRTKDEHVTELEKTLSTAQQTLDEYRRKEPCDWVISRDEILMTDDSLGVGGWGTVVLGRFRGCKVAVKQIHELILSPHNRRLFEREMNIASRCRHPCLLQFIGATNDEGSPLFVTELMESSLRALLELQPLSATDVSIISLDIAQALNYLHKSKPSPIIHRDISSANVLLWRQGDQWRGKVSDYGTANFMQQTMTVAPGAMIYSAPEALTSNQTVKIDVYSFGVLLCEMCIRELPDPQQRDEQVALVTNHVFRGLIRRCVQLDAAARPNMEEIIDDLNSS</sequence>
<dbReference type="Pfam" id="PF00069">
    <property type="entry name" value="Pkinase"/>
    <property type="match status" value="1"/>
</dbReference>
<accession>A0A9X0CE29</accession>
<dbReference type="PANTHER" id="PTHR44329">
    <property type="entry name" value="SERINE/THREONINE-PROTEIN KINASE TNNI3K-RELATED"/>
    <property type="match status" value="1"/>
</dbReference>
<evidence type="ECO:0000256" key="4">
    <source>
        <dbReference type="SAM" id="Coils"/>
    </source>
</evidence>
<evidence type="ECO:0000313" key="7">
    <source>
        <dbReference type="EMBL" id="KAJ7319165.1"/>
    </source>
</evidence>
<feature type="binding site" evidence="3">
    <location>
        <position position="310"/>
    </location>
    <ligand>
        <name>ATP</name>
        <dbReference type="ChEBI" id="CHEBI:30616"/>
    </ligand>
</feature>
<comment type="caution">
    <text evidence="7">The sequence shown here is derived from an EMBL/GenBank/DDBJ whole genome shotgun (WGS) entry which is preliminary data.</text>
</comment>
<keyword evidence="4" id="KW-0175">Coiled coil</keyword>
<evidence type="ECO:0000259" key="6">
    <source>
        <dbReference type="PROSITE" id="PS50011"/>
    </source>
</evidence>
<keyword evidence="1 3" id="KW-0547">Nucleotide-binding</keyword>
<feature type="region of interest" description="Disordered" evidence="5">
    <location>
        <begin position="80"/>
        <end position="109"/>
    </location>
</feature>
<keyword evidence="8" id="KW-1185">Reference proteome</keyword>
<evidence type="ECO:0000256" key="3">
    <source>
        <dbReference type="PROSITE-ProRule" id="PRU10141"/>
    </source>
</evidence>
<dbReference type="Gene3D" id="3.30.200.20">
    <property type="entry name" value="Phosphorylase Kinase, domain 1"/>
    <property type="match status" value="1"/>
</dbReference>
<dbReference type="InterPro" id="IPR051681">
    <property type="entry name" value="Ser/Thr_Kinases-Pseudokinases"/>
</dbReference>
<dbReference type="OrthoDB" id="5961232at2759"/>
<dbReference type="PANTHER" id="PTHR44329:SF298">
    <property type="entry name" value="MIXED LINEAGE KINASE DOMAIN-LIKE PROTEIN"/>
    <property type="match status" value="1"/>
</dbReference>
<feature type="compositionally biased region" description="Low complexity" evidence="5">
    <location>
        <begin position="86"/>
        <end position="96"/>
    </location>
</feature>
<dbReference type="GO" id="GO:0005524">
    <property type="term" value="F:ATP binding"/>
    <property type="evidence" value="ECO:0007669"/>
    <property type="project" value="UniProtKB-UniRule"/>
</dbReference>
<evidence type="ECO:0000256" key="1">
    <source>
        <dbReference type="ARBA" id="ARBA00022741"/>
    </source>
</evidence>
<keyword evidence="2 3" id="KW-0067">ATP-binding</keyword>
<evidence type="ECO:0000256" key="5">
    <source>
        <dbReference type="SAM" id="MobiDB-lite"/>
    </source>
</evidence>
<organism evidence="7 8">
    <name type="scientific">Desmophyllum pertusum</name>
    <dbReference type="NCBI Taxonomy" id="174260"/>
    <lineage>
        <taxon>Eukaryota</taxon>
        <taxon>Metazoa</taxon>
        <taxon>Cnidaria</taxon>
        <taxon>Anthozoa</taxon>
        <taxon>Hexacorallia</taxon>
        <taxon>Scleractinia</taxon>
        <taxon>Caryophylliina</taxon>
        <taxon>Caryophylliidae</taxon>
        <taxon>Desmophyllum</taxon>
    </lineage>
</organism>
<dbReference type="GO" id="GO:0004672">
    <property type="term" value="F:protein kinase activity"/>
    <property type="evidence" value="ECO:0007669"/>
    <property type="project" value="InterPro"/>
</dbReference>
<feature type="coiled-coil region" evidence="4">
    <location>
        <begin position="194"/>
        <end position="270"/>
    </location>
</feature>
<dbReference type="PROSITE" id="PS00109">
    <property type="entry name" value="PROTEIN_KINASE_TYR"/>
    <property type="match status" value="1"/>
</dbReference>
<evidence type="ECO:0000313" key="8">
    <source>
        <dbReference type="Proteomes" id="UP001163046"/>
    </source>
</evidence>
<dbReference type="InterPro" id="IPR017441">
    <property type="entry name" value="Protein_kinase_ATP_BS"/>
</dbReference>
<feature type="compositionally biased region" description="Basic residues" evidence="5">
    <location>
        <begin position="20"/>
        <end position="29"/>
    </location>
</feature>
<dbReference type="EMBL" id="MU827840">
    <property type="protein sequence ID" value="KAJ7319165.1"/>
    <property type="molecule type" value="Genomic_DNA"/>
</dbReference>
<proteinExistence type="predicted"/>
<protein>
    <recommendedName>
        <fullName evidence="6">Protein kinase domain-containing protein</fullName>
    </recommendedName>
</protein>